<sequence>MRPLLLLCMWLLMPGSGLLEARAQSADTLRLTLIQTLQRALEVSPDLRAVASRLDFAEARYDQARASRFLTQFQLQTAHALGPGLKIPEDNTFSTEALYLNPEVRNDWRNVRPFNQLEIQLIQPLWTWGELSGQIRAARYGTEVEAAGTRQKALEVAARTGELYFSLQLTEALLRLARETGEILDRAKEEVNRLLQEGDPTVDDADLFQLRITEQEYLQRVVEAEERHRIARSALARQLLLPDSVVIDPAEGPLAPLSFTLQPLETYLELAEANRPEIQQARAGLAAREALVDVARSDYYPKLFLGISGRWTYTAGRYRQPNPYISDPYLGESLRAGLGFRLNLNFGQTRARVEQARAQRNEVAYQLEAARQLVRFEVEEAYRNVRIAQAALEARDRALTISKEWLRTEQINFDLDLGDTENLVRAVRENLELQARYYEAVYNYNRAVLRLQRAVGVLDLNVRRGTLVE</sequence>
<reference evidence="9 10" key="1">
    <citation type="journal article" date="2009" name="Stand. Genomic Sci.">
        <title>Complete genome sequence of Rhodothermus marinus type strain (R-10).</title>
        <authorList>
            <person name="Nolan M."/>
            <person name="Tindall B.J."/>
            <person name="Pomrenke H."/>
            <person name="Lapidus A."/>
            <person name="Copeland A."/>
            <person name="Glavina Del Rio T."/>
            <person name="Lucas S."/>
            <person name="Chen F."/>
            <person name="Tice H."/>
            <person name="Cheng J.F."/>
            <person name="Saunders E."/>
            <person name="Han C."/>
            <person name="Bruce D."/>
            <person name="Goodwin L."/>
            <person name="Chain P."/>
            <person name="Pitluck S."/>
            <person name="Ovchinikova G."/>
            <person name="Pati A."/>
            <person name="Ivanova N."/>
            <person name="Mavromatis K."/>
            <person name="Chen A."/>
            <person name="Palaniappan K."/>
            <person name="Land M."/>
            <person name="Hauser L."/>
            <person name="Chang Y.J."/>
            <person name="Jeffries C.D."/>
            <person name="Brettin T."/>
            <person name="Goker M."/>
            <person name="Bristow J."/>
            <person name="Eisen J.A."/>
            <person name="Markowitz V."/>
            <person name="Hugenholtz P."/>
            <person name="Kyrpides N.C."/>
            <person name="Klenk H.P."/>
            <person name="Detter J.C."/>
        </authorList>
    </citation>
    <scope>NUCLEOTIDE SEQUENCE [LARGE SCALE GENOMIC DNA]</scope>
    <source>
        <strain evidence="10">ATCC 43812 / DSM 4252 / R-10</strain>
    </source>
</reference>
<evidence type="ECO:0000256" key="2">
    <source>
        <dbReference type="ARBA" id="ARBA00007613"/>
    </source>
</evidence>
<keyword evidence="4" id="KW-1134">Transmembrane beta strand</keyword>
<dbReference type="GO" id="GO:0009279">
    <property type="term" value="C:cell outer membrane"/>
    <property type="evidence" value="ECO:0007669"/>
    <property type="project" value="UniProtKB-SubCell"/>
</dbReference>
<keyword evidence="7" id="KW-0998">Cell outer membrane</keyword>
<evidence type="ECO:0000256" key="5">
    <source>
        <dbReference type="ARBA" id="ARBA00022692"/>
    </source>
</evidence>
<comment type="subcellular location">
    <subcellularLocation>
        <location evidence="1">Cell outer membrane</location>
    </subcellularLocation>
</comment>
<dbReference type="Gene3D" id="1.20.1600.10">
    <property type="entry name" value="Outer membrane efflux proteins (OEP)"/>
    <property type="match status" value="1"/>
</dbReference>
<dbReference type="KEGG" id="rmr:Rmar_2692"/>
<evidence type="ECO:0000313" key="9">
    <source>
        <dbReference type="EMBL" id="ACY49564.1"/>
    </source>
</evidence>
<organism evidence="9 10">
    <name type="scientific">Rhodothermus marinus (strain ATCC 43812 / DSM 4252 / R-10)</name>
    <name type="common">Rhodothermus obamensis</name>
    <dbReference type="NCBI Taxonomy" id="518766"/>
    <lineage>
        <taxon>Bacteria</taxon>
        <taxon>Pseudomonadati</taxon>
        <taxon>Rhodothermota</taxon>
        <taxon>Rhodothermia</taxon>
        <taxon>Rhodothermales</taxon>
        <taxon>Rhodothermaceae</taxon>
        <taxon>Rhodothermus</taxon>
    </lineage>
</organism>
<evidence type="ECO:0000313" key="10">
    <source>
        <dbReference type="Proteomes" id="UP000002221"/>
    </source>
</evidence>
<keyword evidence="10" id="KW-1185">Reference proteome</keyword>
<dbReference type="SUPFAM" id="SSF56954">
    <property type="entry name" value="Outer membrane efflux proteins (OEP)"/>
    <property type="match status" value="1"/>
</dbReference>
<dbReference type="AlphaFoldDB" id="D0MGK1"/>
<dbReference type="Proteomes" id="UP000002221">
    <property type="component" value="Chromosome"/>
</dbReference>
<keyword evidence="6" id="KW-0472">Membrane</keyword>
<keyword evidence="5" id="KW-0812">Transmembrane</keyword>
<dbReference type="GO" id="GO:1990281">
    <property type="term" value="C:efflux pump complex"/>
    <property type="evidence" value="ECO:0007669"/>
    <property type="project" value="TreeGrafter"/>
</dbReference>
<dbReference type="eggNOG" id="COG1538">
    <property type="taxonomic scope" value="Bacteria"/>
</dbReference>
<protein>
    <submittedName>
        <fullName evidence="9">Outer membrane efflux protein</fullName>
    </submittedName>
</protein>
<keyword evidence="3" id="KW-0813">Transport</keyword>
<dbReference type="STRING" id="518766.Rmar_2692"/>
<dbReference type="InterPro" id="IPR051906">
    <property type="entry name" value="TolC-like"/>
</dbReference>
<evidence type="ECO:0000256" key="4">
    <source>
        <dbReference type="ARBA" id="ARBA00022452"/>
    </source>
</evidence>
<accession>D0MGK1</accession>
<comment type="similarity">
    <text evidence="2">Belongs to the outer membrane factor (OMF) (TC 1.B.17) family.</text>
</comment>
<dbReference type="RefSeq" id="WP_012845174.1">
    <property type="nucleotide sequence ID" value="NC_013501.1"/>
</dbReference>
<dbReference type="OrthoDB" id="1522506at2"/>
<dbReference type="HOGENOM" id="CLU_037851_0_0_10"/>
<dbReference type="EMBL" id="CP001807">
    <property type="protein sequence ID" value="ACY49564.1"/>
    <property type="molecule type" value="Genomic_DNA"/>
</dbReference>
<feature type="signal peptide" evidence="8">
    <location>
        <begin position="1"/>
        <end position="19"/>
    </location>
</feature>
<dbReference type="Pfam" id="PF02321">
    <property type="entry name" value="OEP"/>
    <property type="match status" value="1"/>
</dbReference>
<feature type="chain" id="PRO_5003012069" evidence="8">
    <location>
        <begin position="20"/>
        <end position="469"/>
    </location>
</feature>
<dbReference type="InterPro" id="IPR003423">
    <property type="entry name" value="OMP_efflux"/>
</dbReference>
<evidence type="ECO:0000256" key="7">
    <source>
        <dbReference type="ARBA" id="ARBA00023237"/>
    </source>
</evidence>
<dbReference type="PANTHER" id="PTHR30026:SF13">
    <property type="entry name" value="MEMBRANE EFFLUX PROTEIN, PUTATIVE-RELATED"/>
    <property type="match status" value="1"/>
</dbReference>
<evidence type="ECO:0000256" key="8">
    <source>
        <dbReference type="SAM" id="SignalP"/>
    </source>
</evidence>
<dbReference type="GO" id="GO:0015562">
    <property type="term" value="F:efflux transmembrane transporter activity"/>
    <property type="evidence" value="ECO:0007669"/>
    <property type="project" value="InterPro"/>
</dbReference>
<proteinExistence type="inferred from homology"/>
<evidence type="ECO:0000256" key="3">
    <source>
        <dbReference type="ARBA" id="ARBA00022448"/>
    </source>
</evidence>
<name>D0MGK1_RHOM4</name>
<dbReference type="GO" id="GO:0015288">
    <property type="term" value="F:porin activity"/>
    <property type="evidence" value="ECO:0007669"/>
    <property type="project" value="TreeGrafter"/>
</dbReference>
<dbReference type="PANTHER" id="PTHR30026">
    <property type="entry name" value="OUTER MEMBRANE PROTEIN TOLC"/>
    <property type="match status" value="1"/>
</dbReference>
<evidence type="ECO:0000256" key="6">
    <source>
        <dbReference type="ARBA" id="ARBA00023136"/>
    </source>
</evidence>
<evidence type="ECO:0000256" key="1">
    <source>
        <dbReference type="ARBA" id="ARBA00004442"/>
    </source>
</evidence>
<keyword evidence="8" id="KW-0732">Signal</keyword>
<gene>
    <name evidence="9" type="ordered locus">Rmar_2692</name>
</gene>